<protein>
    <submittedName>
        <fullName evidence="2">Efflux RND transporter permease subunit</fullName>
    </submittedName>
</protein>
<comment type="caution">
    <text evidence="2">The sequence shown here is derived from an EMBL/GenBank/DDBJ whole genome shotgun (WGS) entry which is preliminary data.</text>
</comment>
<dbReference type="PANTHER" id="PTHR32063">
    <property type="match status" value="1"/>
</dbReference>
<reference evidence="2 3" key="1">
    <citation type="journal article" date="2019" name="Nat. Microbiol.">
        <title>Mediterranean grassland soil C-N compound turnover is dependent on rainfall and depth, and is mediated by genomically divergent microorganisms.</title>
        <authorList>
            <person name="Diamond S."/>
            <person name="Andeer P.F."/>
            <person name="Li Z."/>
            <person name="Crits-Christoph A."/>
            <person name="Burstein D."/>
            <person name="Anantharaman K."/>
            <person name="Lane K.R."/>
            <person name="Thomas B.C."/>
            <person name="Pan C."/>
            <person name="Northen T.R."/>
            <person name="Banfield J.F."/>
        </authorList>
    </citation>
    <scope>NUCLEOTIDE SEQUENCE [LARGE SCALE GENOMIC DNA]</scope>
    <source>
        <strain evidence="2">WS_8</strain>
    </source>
</reference>
<dbReference type="AlphaFoldDB" id="A0A538TS64"/>
<dbReference type="Gene3D" id="1.20.1640.10">
    <property type="entry name" value="Multidrug efflux transporter AcrB transmembrane domain"/>
    <property type="match status" value="1"/>
</dbReference>
<feature type="transmembrane region" description="Helical" evidence="1">
    <location>
        <begin position="119"/>
        <end position="145"/>
    </location>
</feature>
<accession>A0A538TS64</accession>
<keyword evidence="1" id="KW-0472">Membrane</keyword>
<keyword evidence="1" id="KW-1133">Transmembrane helix</keyword>
<feature type="non-terminal residue" evidence="2">
    <location>
        <position position="1"/>
    </location>
</feature>
<name>A0A538TS64_UNCEI</name>
<proteinExistence type="predicted"/>
<feature type="transmembrane region" description="Helical" evidence="1">
    <location>
        <begin position="91"/>
        <end position="113"/>
    </location>
</feature>
<dbReference type="SUPFAM" id="SSF82866">
    <property type="entry name" value="Multidrug efflux transporter AcrB transmembrane domain"/>
    <property type="match status" value="1"/>
</dbReference>
<evidence type="ECO:0000313" key="2">
    <source>
        <dbReference type="EMBL" id="TMQ66467.1"/>
    </source>
</evidence>
<keyword evidence="1" id="KW-0812">Transmembrane</keyword>
<dbReference type="GO" id="GO:0005886">
    <property type="term" value="C:plasma membrane"/>
    <property type="evidence" value="ECO:0007669"/>
    <property type="project" value="TreeGrafter"/>
</dbReference>
<dbReference type="PRINTS" id="PR00702">
    <property type="entry name" value="ACRIFLAVINRP"/>
</dbReference>
<evidence type="ECO:0000313" key="3">
    <source>
        <dbReference type="Proteomes" id="UP000316609"/>
    </source>
</evidence>
<sequence>VYLVMASQFESLLHPFVIMFTLPMAVGGVVLTLLLTRTSVNVMVLIGSVVLAGIVVNNGIVLIDYVKQLRQRGVPKEEALIEAGLVRMRPILMTALTTVLGLLPMALGIGPGAEVRSALALTLIGGLTSATVLTLVMLPVVYATLDRKP</sequence>
<feature type="transmembrane region" description="Helical" evidence="1">
    <location>
        <begin position="12"/>
        <end position="36"/>
    </location>
</feature>
<dbReference type="GO" id="GO:0042910">
    <property type="term" value="F:xenobiotic transmembrane transporter activity"/>
    <property type="evidence" value="ECO:0007669"/>
    <property type="project" value="TreeGrafter"/>
</dbReference>
<dbReference type="Pfam" id="PF00873">
    <property type="entry name" value="ACR_tran"/>
    <property type="match status" value="1"/>
</dbReference>
<evidence type="ECO:0000256" key="1">
    <source>
        <dbReference type="SAM" id="Phobius"/>
    </source>
</evidence>
<dbReference type="EMBL" id="VBOY01000056">
    <property type="protein sequence ID" value="TMQ66467.1"/>
    <property type="molecule type" value="Genomic_DNA"/>
</dbReference>
<dbReference type="Proteomes" id="UP000316609">
    <property type="component" value="Unassembled WGS sequence"/>
</dbReference>
<dbReference type="InterPro" id="IPR001036">
    <property type="entry name" value="Acrflvin-R"/>
</dbReference>
<feature type="transmembrane region" description="Helical" evidence="1">
    <location>
        <begin position="42"/>
        <end position="66"/>
    </location>
</feature>
<gene>
    <name evidence="2" type="ORF">E6K78_06315</name>
</gene>
<dbReference type="PANTHER" id="PTHR32063:SF0">
    <property type="entry name" value="SWARMING MOTILITY PROTEIN SWRC"/>
    <property type="match status" value="1"/>
</dbReference>
<organism evidence="2 3">
    <name type="scientific">Eiseniibacteriota bacterium</name>
    <dbReference type="NCBI Taxonomy" id="2212470"/>
    <lineage>
        <taxon>Bacteria</taxon>
        <taxon>Candidatus Eiseniibacteriota</taxon>
    </lineage>
</organism>